<evidence type="ECO:0000313" key="1">
    <source>
        <dbReference type="Proteomes" id="UP000504631"/>
    </source>
</evidence>
<protein>
    <submittedName>
        <fullName evidence="2">Uncharacterized protein LOC117237198</fullName>
    </submittedName>
</protein>
<dbReference type="RefSeq" id="XP_033356834.1">
    <property type="nucleotide sequence ID" value="XM_033500943.1"/>
</dbReference>
<dbReference type="AlphaFoldDB" id="A0A6J3KYE8"/>
<organism evidence="1 2">
    <name type="scientific">Bombus vosnesenskii</name>
    <dbReference type="NCBI Taxonomy" id="207650"/>
    <lineage>
        <taxon>Eukaryota</taxon>
        <taxon>Metazoa</taxon>
        <taxon>Ecdysozoa</taxon>
        <taxon>Arthropoda</taxon>
        <taxon>Hexapoda</taxon>
        <taxon>Insecta</taxon>
        <taxon>Pterygota</taxon>
        <taxon>Neoptera</taxon>
        <taxon>Endopterygota</taxon>
        <taxon>Hymenoptera</taxon>
        <taxon>Apocrita</taxon>
        <taxon>Aculeata</taxon>
        <taxon>Apoidea</taxon>
        <taxon>Anthophila</taxon>
        <taxon>Apidae</taxon>
        <taxon>Bombus</taxon>
        <taxon>Pyrobombus</taxon>
    </lineage>
</organism>
<proteinExistence type="predicted"/>
<dbReference type="Proteomes" id="UP000504631">
    <property type="component" value="Unplaced"/>
</dbReference>
<dbReference type="GeneID" id="117237198"/>
<accession>A0A6J3KYE8</accession>
<evidence type="ECO:0000313" key="2">
    <source>
        <dbReference type="RefSeq" id="XP_033356834.1"/>
    </source>
</evidence>
<dbReference type="KEGG" id="bvk:117237198"/>
<gene>
    <name evidence="2" type="primary">LOC117237198</name>
</gene>
<keyword evidence="1" id="KW-1185">Reference proteome</keyword>
<name>A0A6J3KYE8_9HYME</name>
<reference evidence="2" key="1">
    <citation type="submission" date="2025-08" db="UniProtKB">
        <authorList>
            <consortium name="RefSeq"/>
        </authorList>
    </citation>
    <scope>IDENTIFICATION</scope>
    <source>
        <tissue evidence="2">Muscle</tissue>
    </source>
</reference>
<sequence length="134" mass="15881">MQRDVSDKNIRDPIVDKLSARTRSHLGAARFKWSRDCDYYHGHGTFVNRRAVHLTVHRQFEYVRRYVALVDELCIILSDVSVQVQVNGCPKIASRHAFDRQHRPSYSCLFYSNIYHKMIIIHTNIKINPKREER</sequence>